<evidence type="ECO:0000259" key="5">
    <source>
        <dbReference type="PROSITE" id="PS50975"/>
    </source>
</evidence>
<evidence type="ECO:0000256" key="3">
    <source>
        <dbReference type="ARBA" id="ARBA00023316"/>
    </source>
</evidence>
<dbReference type="InterPro" id="IPR011095">
    <property type="entry name" value="Dala_Dala_lig_C"/>
</dbReference>
<proteinExistence type="inferred from homology"/>
<dbReference type="Proteomes" id="UP000177370">
    <property type="component" value="Unassembled WGS sequence"/>
</dbReference>
<dbReference type="PANTHER" id="PTHR23132">
    <property type="entry name" value="D-ALANINE--D-ALANINE LIGASE"/>
    <property type="match status" value="1"/>
</dbReference>
<keyword evidence="4" id="KW-0067">ATP-binding</keyword>
<dbReference type="GO" id="GO:0005524">
    <property type="term" value="F:ATP binding"/>
    <property type="evidence" value="ECO:0007669"/>
    <property type="project" value="UniProtKB-UniRule"/>
</dbReference>
<name>A0A1F6V922_9BACT</name>
<sequence length="309" mass="34676">MQSDTKKRVGILRGGTGGYYKSSLQRGGDVIAHILEKLGDKYKPIDILIDKDYLWHVNGLPVVASDLMHQVDVVWNLTHPSFSNILTSLSIPNIGTSSFASSLENSRDMLREHIKKINLLMPRSIVLPVYQEDFDGPLDKYAIKKAKEVFNKFSSPWIVKSFTPDESMGIHLTQTFGELAQAIQDGVNHNKSILIEEFISGKPAAVHSILGFRGENVYVLLPENSSIEQAGFTTTEKEKIITLAKDLHQHLNAKNYLKTDFILHPRRGFFITNIEFIPDLRMGSHLEKSCESIGAQMHNVVEHILEGAI</sequence>
<evidence type="ECO:0000256" key="1">
    <source>
        <dbReference type="ARBA" id="ARBA00010871"/>
    </source>
</evidence>
<dbReference type="AlphaFoldDB" id="A0A1F6V922"/>
<keyword evidence="4" id="KW-0547">Nucleotide-binding</keyword>
<dbReference type="PANTHER" id="PTHR23132:SF23">
    <property type="entry name" value="D-ALANINE--D-ALANINE LIGASE B"/>
    <property type="match status" value="1"/>
</dbReference>
<dbReference type="InterPro" id="IPR013815">
    <property type="entry name" value="ATP_grasp_subdomain_1"/>
</dbReference>
<dbReference type="Pfam" id="PF07478">
    <property type="entry name" value="Dala_Dala_lig_C"/>
    <property type="match status" value="1"/>
</dbReference>
<organism evidence="6 7">
    <name type="scientific">Candidatus Nomurabacteria bacterium RIFCSPHIGHO2_01_FULL_40_24b</name>
    <dbReference type="NCBI Taxonomy" id="1801739"/>
    <lineage>
        <taxon>Bacteria</taxon>
        <taxon>Candidatus Nomuraibacteriota</taxon>
    </lineage>
</organism>
<feature type="domain" description="ATP-grasp" evidence="5">
    <location>
        <begin position="111"/>
        <end position="306"/>
    </location>
</feature>
<comment type="similarity">
    <text evidence="1">Belongs to the D-alanine--D-alanine ligase family.</text>
</comment>
<keyword evidence="3" id="KW-0961">Cell wall biogenesis/degradation</keyword>
<comment type="caution">
    <text evidence="6">The sequence shown here is derived from an EMBL/GenBank/DDBJ whole genome shotgun (WGS) entry which is preliminary data.</text>
</comment>
<reference evidence="6 7" key="1">
    <citation type="journal article" date="2016" name="Nat. Commun.">
        <title>Thousands of microbial genomes shed light on interconnected biogeochemical processes in an aquifer system.</title>
        <authorList>
            <person name="Anantharaman K."/>
            <person name="Brown C.T."/>
            <person name="Hug L.A."/>
            <person name="Sharon I."/>
            <person name="Castelle C.J."/>
            <person name="Probst A.J."/>
            <person name="Thomas B.C."/>
            <person name="Singh A."/>
            <person name="Wilkins M.J."/>
            <person name="Karaoz U."/>
            <person name="Brodie E.L."/>
            <person name="Williams K.H."/>
            <person name="Hubbard S.S."/>
            <person name="Banfield J.F."/>
        </authorList>
    </citation>
    <scope>NUCLEOTIDE SEQUENCE [LARGE SCALE GENOMIC DNA]</scope>
</reference>
<dbReference type="InterPro" id="IPR011761">
    <property type="entry name" value="ATP-grasp"/>
</dbReference>
<dbReference type="PROSITE" id="PS50975">
    <property type="entry name" value="ATP_GRASP"/>
    <property type="match status" value="1"/>
</dbReference>
<keyword evidence="2" id="KW-0436">Ligase</keyword>
<dbReference type="GO" id="GO:0046872">
    <property type="term" value="F:metal ion binding"/>
    <property type="evidence" value="ECO:0007669"/>
    <property type="project" value="InterPro"/>
</dbReference>
<dbReference type="Gene3D" id="3.30.1490.20">
    <property type="entry name" value="ATP-grasp fold, A domain"/>
    <property type="match status" value="1"/>
</dbReference>
<dbReference type="GO" id="GO:0071555">
    <property type="term" value="P:cell wall organization"/>
    <property type="evidence" value="ECO:0007669"/>
    <property type="project" value="UniProtKB-KW"/>
</dbReference>
<protein>
    <recommendedName>
        <fullName evidence="5">ATP-grasp domain-containing protein</fullName>
    </recommendedName>
</protein>
<gene>
    <name evidence="6" type="ORF">A2647_00010</name>
</gene>
<dbReference type="Gene3D" id="3.40.50.20">
    <property type="match status" value="1"/>
</dbReference>
<dbReference type="GO" id="GO:0008716">
    <property type="term" value="F:D-alanine-D-alanine ligase activity"/>
    <property type="evidence" value="ECO:0007669"/>
    <property type="project" value="InterPro"/>
</dbReference>
<evidence type="ECO:0000313" key="7">
    <source>
        <dbReference type="Proteomes" id="UP000177370"/>
    </source>
</evidence>
<dbReference type="Gene3D" id="3.30.470.20">
    <property type="entry name" value="ATP-grasp fold, B domain"/>
    <property type="match status" value="1"/>
</dbReference>
<dbReference type="SUPFAM" id="SSF56059">
    <property type="entry name" value="Glutathione synthetase ATP-binding domain-like"/>
    <property type="match status" value="1"/>
</dbReference>
<dbReference type="EMBL" id="MFTP01000004">
    <property type="protein sequence ID" value="OGI66102.1"/>
    <property type="molecule type" value="Genomic_DNA"/>
</dbReference>
<evidence type="ECO:0000256" key="4">
    <source>
        <dbReference type="PROSITE-ProRule" id="PRU00409"/>
    </source>
</evidence>
<evidence type="ECO:0000256" key="2">
    <source>
        <dbReference type="ARBA" id="ARBA00022598"/>
    </source>
</evidence>
<dbReference type="SUPFAM" id="SSF52440">
    <property type="entry name" value="PreATP-grasp domain"/>
    <property type="match status" value="1"/>
</dbReference>
<evidence type="ECO:0000313" key="6">
    <source>
        <dbReference type="EMBL" id="OGI66102.1"/>
    </source>
</evidence>
<accession>A0A1F6V922</accession>
<dbReference type="InterPro" id="IPR016185">
    <property type="entry name" value="PreATP-grasp_dom_sf"/>
</dbReference>